<comment type="caution">
    <text evidence="1">The sequence shown here is derived from an EMBL/GenBank/DDBJ whole genome shotgun (WGS) entry which is preliminary data.</text>
</comment>
<dbReference type="AlphaFoldDB" id="A0A6N8TIE2"/>
<evidence type="ECO:0000313" key="1">
    <source>
        <dbReference type="EMBL" id="MXO03023.1"/>
    </source>
</evidence>
<accession>A0A6N8TIE2</accession>
<dbReference type="Proteomes" id="UP000440304">
    <property type="component" value="Unassembled WGS sequence"/>
</dbReference>
<dbReference type="EMBL" id="WUML01000044">
    <property type="protein sequence ID" value="MXO03023.1"/>
    <property type="molecule type" value="Genomic_DNA"/>
</dbReference>
<reference evidence="1 2" key="1">
    <citation type="submission" date="2019-12" db="EMBL/GenBank/DDBJ databases">
        <title>Shinella granuli gen. nov., sp. nov., and proposal of the reclassification of Zoogloea ramigera ATCC 19623 as Shinella zoogloeoides sp. nov.</title>
        <authorList>
            <person name="Gao J."/>
        </authorList>
    </citation>
    <scope>NUCLEOTIDE SEQUENCE [LARGE SCALE GENOMIC DNA]</scope>
    <source>
        <strain evidence="1 2">DSM 287</strain>
    </source>
</reference>
<name>A0A6N8TIE2_SHIZO</name>
<protein>
    <submittedName>
        <fullName evidence="1">Uncharacterized protein</fullName>
    </submittedName>
</protein>
<gene>
    <name evidence="1" type="ORF">GR156_22245</name>
</gene>
<organism evidence="1 2">
    <name type="scientific">Shinella zoogloeoides</name>
    <name type="common">Crabtreella saccharophila</name>
    <dbReference type="NCBI Taxonomy" id="352475"/>
    <lineage>
        <taxon>Bacteria</taxon>
        <taxon>Pseudomonadati</taxon>
        <taxon>Pseudomonadota</taxon>
        <taxon>Alphaproteobacteria</taxon>
        <taxon>Hyphomicrobiales</taxon>
        <taxon>Rhizobiaceae</taxon>
        <taxon>Shinella</taxon>
    </lineage>
</organism>
<proteinExistence type="predicted"/>
<sequence length="70" mass="8118">MDLTRIREHEAAIKNAEKHIAEIEIGDLLHRRVGPNSRLDEDCTAEVLLHVKATMELRKREVVRLRSYAT</sequence>
<evidence type="ECO:0000313" key="2">
    <source>
        <dbReference type="Proteomes" id="UP000440304"/>
    </source>
</evidence>
<dbReference type="RefSeq" id="WP_160788170.1">
    <property type="nucleotide sequence ID" value="NZ_CP086610.1"/>
</dbReference>